<gene>
    <name evidence="1" type="ORF">ABT317_02930</name>
</gene>
<sequence>MSTDQAAQHIYAALAAQMGGDADTAAEHIQAVALDGDINRVYGMCCAFAYAAHHSLQILFGDQAPQPERGEMWIVRQLEPELRPDRRDSGVTTAEDLFSLRFIVAYANGDHDTDEAVFTAAAQIGGEHLVRCVAALVADAAGLCNAGHAHLGTTPGAAA</sequence>
<comment type="caution">
    <text evidence="1">The sequence shown here is derived from an EMBL/GenBank/DDBJ whole genome shotgun (WGS) entry which is preliminary data.</text>
</comment>
<dbReference type="EMBL" id="JBEPCU010000019">
    <property type="protein sequence ID" value="MER6976020.1"/>
    <property type="molecule type" value="Genomic_DNA"/>
</dbReference>
<reference evidence="1 2" key="1">
    <citation type="submission" date="2024-06" db="EMBL/GenBank/DDBJ databases">
        <title>The Natural Products Discovery Center: Release of the First 8490 Sequenced Strains for Exploring Actinobacteria Biosynthetic Diversity.</title>
        <authorList>
            <person name="Kalkreuter E."/>
            <person name="Kautsar S.A."/>
            <person name="Yang D."/>
            <person name="Bader C.D."/>
            <person name="Teijaro C.N."/>
            <person name="Fluegel L."/>
            <person name="Davis C.M."/>
            <person name="Simpson J.R."/>
            <person name="Lauterbach L."/>
            <person name="Steele A.D."/>
            <person name="Gui C."/>
            <person name="Meng S."/>
            <person name="Li G."/>
            <person name="Viehrig K."/>
            <person name="Ye F."/>
            <person name="Su P."/>
            <person name="Kiefer A.F."/>
            <person name="Nichols A."/>
            <person name="Cepeda A.J."/>
            <person name="Yan W."/>
            <person name="Fan B."/>
            <person name="Jiang Y."/>
            <person name="Adhikari A."/>
            <person name="Zheng C.-J."/>
            <person name="Schuster L."/>
            <person name="Cowan T.M."/>
            <person name="Smanski M.J."/>
            <person name="Chevrette M.G."/>
            <person name="De Carvalho L.P.S."/>
            <person name="Shen B."/>
        </authorList>
    </citation>
    <scope>NUCLEOTIDE SEQUENCE [LARGE SCALE GENOMIC DNA]</scope>
    <source>
        <strain evidence="1 2">NPDC000634</strain>
    </source>
</reference>
<keyword evidence="2" id="KW-1185">Reference proteome</keyword>
<evidence type="ECO:0000313" key="1">
    <source>
        <dbReference type="EMBL" id="MER6976020.1"/>
    </source>
</evidence>
<dbReference type="Proteomes" id="UP001458415">
    <property type="component" value="Unassembled WGS sequence"/>
</dbReference>
<proteinExistence type="predicted"/>
<evidence type="ECO:0000313" key="2">
    <source>
        <dbReference type="Proteomes" id="UP001458415"/>
    </source>
</evidence>
<accession>A0ABV1VVS1</accession>
<protein>
    <submittedName>
        <fullName evidence="1">Uncharacterized protein</fullName>
    </submittedName>
</protein>
<name>A0ABV1VVS1_9ACTN</name>
<organism evidence="1 2">
    <name type="scientific">Streptomyces carpinensis</name>
    <dbReference type="NCBI Taxonomy" id="66369"/>
    <lineage>
        <taxon>Bacteria</taxon>
        <taxon>Bacillati</taxon>
        <taxon>Actinomycetota</taxon>
        <taxon>Actinomycetes</taxon>
        <taxon>Kitasatosporales</taxon>
        <taxon>Streptomycetaceae</taxon>
        <taxon>Streptomyces</taxon>
    </lineage>
</organism>